<evidence type="ECO:0000256" key="5">
    <source>
        <dbReference type="PIRSR" id="PIRSR604241-50"/>
    </source>
</evidence>
<dbReference type="AlphaFoldDB" id="A2EEF5"/>
<dbReference type="KEGG" id="tva:4766872"/>
<comment type="subcellular location">
    <subcellularLocation>
        <location evidence="1">Membrane</location>
    </subcellularLocation>
</comment>
<comment type="similarity">
    <text evidence="2 6">Belongs to the ATG8 family.</text>
</comment>
<keyword evidence="4 5" id="KW-0449">Lipoprotein</keyword>
<dbReference type="GO" id="GO:0008429">
    <property type="term" value="F:phosphatidylethanolamine binding"/>
    <property type="evidence" value="ECO:0000318"/>
    <property type="project" value="GO_Central"/>
</dbReference>
<evidence type="ECO:0000256" key="1">
    <source>
        <dbReference type="ARBA" id="ARBA00004370"/>
    </source>
</evidence>
<dbReference type="InParanoid" id="A2EEF5"/>
<evidence type="ECO:0000256" key="4">
    <source>
        <dbReference type="ARBA" id="ARBA00023288"/>
    </source>
</evidence>
<organism evidence="7 8">
    <name type="scientific">Trichomonas vaginalis (strain ATCC PRA-98 / G3)</name>
    <dbReference type="NCBI Taxonomy" id="412133"/>
    <lineage>
        <taxon>Eukaryota</taxon>
        <taxon>Metamonada</taxon>
        <taxon>Parabasalia</taxon>
        <taxon>Trichomonadida</taxon>
        <taxon>Trichomonadidae</taxon>
        <taxon>Trichomonas</taxon>
    </lineage>
</organism>
<keyword evidence="8" id="KW-1185">Reference proteome</keyword>
<evidence type="ECO:0000313" key="8">
    <source>
        <dbReference type="Proteomes" id="UP000001542"/>
    </source>
</evidence>
<dbReference type="VEuPathDB" id="TrichDB:TVAGG3_0691340"/>
<reference evidence="7" key="1">
    <citation type="submission" date="2006-10" db="EMBL/GenBank/DDBJ databases">
        <authorList>
            <person name="Amadeo P."/>
            <person name="Zhao Q."/>
            <person name="Wortman J."/>
            <person name="Fraser-Liggett C."/>
            <person name="Carlton J."/>
        </authorList>
    </citation>
    <scope>NUCLEOTIDE SEQUENCE</scope>
    <source>
        <strain evidence="7">G3</strain>
    </source>
</reference>
<sequence>MFSSKNESRYKREKSFADRCQESAGIIRKFKSHVPVIVDKDPKCTLPDIERQKFLVPSELSIGQFIYVVRKRINLQSAEAIFLFVNKKLPPPNSTMGALYEENRDEDGFMYCLYSSDNSFGSN</sequence>
<dbReference type="eggNOG" id="KOG1654">
    <property type="taxonomic scope" value="Eukaryota"/>
</dbReference>
<dbReference type="GO" id="GO:0000045">
    <property type="term" value="P:autophagosome assembly"/>
    <property type="evidence" value="ECO:0000318"/>
    <property type="project" value="GO_Central"/>
</dbReference>
<dbReference type="SMR" id="A2EEF5"/>
<keyword evidence="6" id="KW-0072">Autophagy</keyword>
<dbReference type="GO" id="GO:0097352">
    <property type="term" value="P:autophagosome maturation"/>
    <property type="evidence" value="ECO:0000318"/>
    <property type="project" value="GO_Central"/>
</dbReference>
<dbReference type="RefSeq" id="XP_001321184.1">
    <property type="nucleotide sequence ID" value="XM_001321149.1"/>
</dbReference>
<dbReference type="STRING" id="5722.A2EEF5"/>
<evidence type="ECO:0000256" key="2">
    <source>
        <dbReference type="ARBA" id="ARBA00007293"/>
    </source>
</evidence>
<reference evidence="7" key="2">
    <citation type="journal article" date="2007" name="Science">
        <title>Draft genome sequence of the sexually transmitted pathogen Trichomonas vaginalis.</title>
        <authorList>
            <person name="Carlton J.M."/>
            <person name="Hirt R.P."/>
            <person name="Silva J.C."/>
            <person name="Delcher A.L."/>
            <person name="Schatz M."/>
            <person name="Zhao Q."/>
            <person name="Wortman J.R."/>
            <person name="Bidwell S.L."/>
            <person name="Alsmark U.C.M."/>
            <person name="Besteiro S."/>
            <person name="Sicheritz-Ponten T."/>
            <person name="Noel C.J."/>
            <person name="Dacks J.B."/>
            <person name="Foster P.G."/>
            <person name="Simillion C."/>
            <person name="Van de Peer Y."/>
            <person name="Miranda-Saavedra D."/>
            <person name="Barton G.J."/>
            <person name="Westrop G.D."/>
            <person name="Mueller S."/>
            <person name="Dessi D."/>
            <person name="Fiori P.L."/>
            <person name="Ren Q."/>
            <person name="Paulsen I."/>
            <person name="Zhang H."/>
            <person name="Bastida-Corcuera F.D."/>
            <person name="Simoes-Barbosa A."/>
            <person name="Brown M.T."/>
            <person name="Hayes R.D."/>
            <person name="Mukherjee M."/>
            <person name="Okumura C.Y."/>
            <person name="Schneider R."/>
            <person name="Smith A.J."/>
            <person name="Vanacova S."/>
            <person name="Villalvazo M."/>
            <person name="Haas B.J."/>
            <person name="Pertea M."/>
            <person name="Feldblyum T.V."/>
            <person name="Utterback T.R."/>
            <person name="Shu C.L."/>
            <person name="Osoegawa K."/>
            <person name="de Jong P.J."/>
            <person name="Hrdy I."/>
            <person name="Horvathova L."/>
            <person name="Zubacova Z."/>
            <person name="Dolezal P."/>
            <person name="Malik S.B."/>
            <person name="Logsdon J.M. Jr."/>
            <person name="Henze K."/>
            <person name="Gupta A."/>
            <person name="Wang C.C."/>
            <person name="Dunne R.L."/>
            <person name="Upcroft J.A."/>
            <person name="Upcroft P."/>
            <person name="White O."/>
            <person name="Salzberg S.L."/>
            <person name="Tang P."/>
            <person name="Chiu C.-H."/>
            <person name="Lee Y.-S."/>
            <person name="Embley T.M."/>
            <person name="Coombs G.H."/>
            <person name="Mottram J.C."/>
            <person name="Tachezy J."/>
            <person name="Fraser-Liggett C.M."/>
            <person name="Johnson P.J."/>
        </authorList>
    </citation>
    <scope>NUCLEOTIDE SEQUENCE [LARGE SCALE GENOMIC DNA]</scope>
    <source>
        <strain evidence="7">G3</strain>
    </source>
</reference>
<proteinExistence type="inferred from homology"/>
<dbReference type="VEuPathDB" id="TrichDB:TVAG_486080"/>
<protein>
    <recommendedName>
        <fullName evidence="6">Autophagy-related protein</fullName>
    </recommendedName>
</protein>
<dbReference type="GO" id="GO:0006995">
    <property type="term" value="P:cellular response to nitrogen starvation"/>
    <property type="evidence" value="ECO:0000318"/>
    <property type="project" value="GO_Central"/>
</dbReference>
<dbReference type="SUPFAM" id="SSF54236">
    <property type="entry name" value="Ubiquitin-like"/>
    <property type="match status" value="1"/>
</dbReference>
<feature type="lipid moiety-binding region" description="Phosphatidylserine amidated glycine; alternate" evidence="5">
    <location>
        <position position="121"/>
    </location>
</feature>
<accession>A2EEF5</accession>
<dbReference type="OMA" id="AVYQEHK"/>
<evidence type="ECO:0000256" key="3">
    <source>
        <dbReference type="ARBA" id="ARBA00023136"/>
    </source>
</evidence>
<name>A2EEF5_TRIV3</name>
<dbReference type="Proteomes" id="UP000001542">
    <property type="component" value="Unassembled WGS sequence"/>
</dbReference>
<gene>
    <name evidence="7" type="ORF">TVAG_486080</name>
</gene>
<dbReference type="GO" id="GO:0000423">
    <property type="term" value="P:mitophagy"/>
    <property type="evidence" value="ECO:0000318"/>
    <property type="project" value="GO_Central"/>
</dbReference>
<dbReference type="EMBL" id="DS113367">
    <property type="protein sequence ID" value="EAY08961.1"/>
    <property type="molecule type" value="Genomic_DNA"/>
</dbReference>
<dbReference type="FunFam" id="3.10.20.90:FF:000641">
    <property type="entry name" value="Autophagy-related protein"/>
    <property type="match status" value="1"/>
</dbReference>
<evidence type="ECO:0000313" key="7">
    <source>
        <dbReference type="EMBL" id="EAY08961.1"/>
    </source>
</evidence>
<dbReference type="FunCoup" id="A2EEF5">
    <property type="interactions" value="329"/>
</dbReference>
<keyword evidence="3" id="KW-0472">Membrane</keyword>
<dbReference type="InterPro" id="IPR004241">
    <property type="entry name" value="Atg8-like"/>
</dbReference>
<dbReference type="Pfam" id="PF02991">
    <property type="entry name" value="ATG8"/>
    <property type="match status" value="1"/>
</dbReference>
<dbReference type="GO" id="GO:0000421">
    <property type="term" value="C:autophagosome membrane"/>
    <property type="evidence" value="ECO:0000318"/>
    <property type="project" value="GO_Central"/>
</dbReference>
<dbReference type="PANTHER" id="PTHR10969">
    <property type="entry name" value="MICROTUBULE-ASSOCIATED PROTEINS 1A/1B LIGHT CHAIN 3-RELATED"/>
    <property type="match status" value="1"/>
</dbReference>
<dbReference type="Gene3D" id="3.10.20.90">
    <property type="entry name" value="Phosphatidylinositol 3-kinase Catalytic Subunit, Chain A, domain 1"/>
    <property type="match status" value="1"/>
</dbReference>
<dbReference type="InterPro" id="IPR029071">
    <property type="entry name" value="Ubiquitin-like_domsf"/>
</dbReference>
<evidence type="ECO:0000256" key="6">
    <source>
        <dbReference type="RuleBase" id="RU004384"/>
    </source>
</evidence>
<dbReference type="OrthoDB" id="6738456at2759"/>